<evidence type="ECO:0000256" key="4">
    <source>
        <dbReference type="ARBA" id="ARBA00022490"/>
    </source>
</evidence>
<dbReference type="NCBIfam" id="TIGR00611">
    <property type="entry name" value="recf"/>
    <property type="match status" value="1"/>
</dbReference>
<dbReference type="GO" id="GO:0003697">
    <property type="term" value="F:single-stranded DNA binding"/>
    <property type="evidence" value="ECO:0007669"/>
    <property type="project" value="UniProtKB-UniRule"/>
</dbReference>
<keyword evidence="8 9" id="KW-0238">DNA-binding</keyword>
<dbReference type="GO" id="GO:0000731">
    <property type="term" value="P:DNA synthesis involved in DNA repair"/>
    <property type="evidence" value="ECO:0007669"/>
    <property type="project" value="TreeGrafter"/>
</dbReference>
<dbReference type="RefSeq" id="WP_111198904.1">
    <property type="nucleotide sequence ID" value="NZ_QKVK01000005.1"/>
</dbReference>
<dbReference type="PROSITE" id="PS00618">
    <property type="entry name" value="RECF_2"/>
    <property type="match status" value="1"/>
</dbReference>
<evidence type="ECO:0000256" key="5">
    <source>
        <dbReference type="ARBA" id="ARBA00022705"/>
    </source>
</evidence>
<name>A0A2W2BL79_9HYPH</name>
<dbReference type="GO" id="GO:0005524">
    <property type="term" value="F:ATP binding"/>
    <property type="evidence" value="ECO:0007669"/>
    <property type="project" value="UniProtKB-UniRule"/>
</dbReference>
<comment type="function">
    <text evidence="9 10">The RecF protein is involved in DNA metabolism; it is required for DNA replication and normal SOS inducibility. RecF binds preferentially to single-stranded, linear DNA. It also seems to bind ATP.</text>
</comment>
<dbReference type="Pfam" id="PF02463">
    <property type="entry name" value="SMC_N"/>
    <property type="match status" value="1"/>
</dbReference>
<evidence type="ECO:0000313" key="13">
    <source>
        <dbReference type="Proteomes" id="UP000248795"/>
    </source>
</evidence>
<dbReference type="InterPro" id="IPR001238">
    <property type="entry name" value="DNA-binding_RecF"/>
</dbReference>
<dbReference type="GO" id="GO:0005737">
    <property type="term" value="C:cytoplasm"/>
    <property type="evidence" value="ECO:0007669"/>
    <property type="project" value="UniProtKB-SubCell"/>
</dbReference>
<dbReference type="InterPro" id="IPR018078">
    <property type="entry name" value="DNA-binding_RecF_CS"/>
</dbReference>
<organism evidence="12 13">
    <name type="scientific">Aestuariivirga litoralis</name>
    <dbReference type="NCBI Taxonomy" id="2650924"/>
    <lineage>
        <taxon>Bacteria</taxon>
        <taxon>Pseudomonadati</taxon>
        <taxon>Pseudomonadota</taxon>
        <taxon>Alphaproteobacteria</taxon>
        <taxon>Hyphomicrobiales</taxon>
        <taxon>Aestuariivirgaceae</taxon>
        <taxon>Aestuariivirga</taxon>
    </lineage>
</organism>
<dbReference type="HAMAP" id="MF_00365">
    <property type="entry name" value="RecF"/>
    <property type="match status" value="1"/>
</dbReference>
<dbReference type="InterPro" id="IPR027417">
    <property type="entry name" value="P-loop_NTPase"/>
</dbReference>
<keyword evidence="9 10" id="KW-0742">SOS response</keyword>
<comment type="subcellular location">
    <subcellularLocation>
        <location evidence="1 9 10">Cytoplasm</location>
    </subcellularLocation>
</comment>
<evidence type="ECO:0000256" key="9">
    <source>
        <dbReference type="HAMAP-Rule" id="MF_00365"/>
    </source>
</evidence>
<dbReference type="Proteomes" id="UP000248795">
    <property type="component" value="Unassembled WGS sequence"/>
</dbReference>
<dbReference type="Gene3D" id="3.40.50.300">
    <property type="entry name" value="P-loop containing nucleotide triphosphate hydrolases"/>
    <property type="match status" value="1"/>
</dbReference>
<evidence type="ECO:0000313" key="12">
    <source>
        <dbReference type="EMBL" id="PZF76667.1"/>
    </source>
</evidence>
<keyword evidence="7 9" id="KW-0067">ATP-binding</keyword>
<evidence type="ECO:0000256" key="7">
    <source>
        <dbReference type="ARBA" id="ARBA00022840"/>
    </source>
</evidence>
<reference evidence="13" key="1">
    <citation type="submission" date="2018-06" db="EMBL/GenBank/DDBJ databases">
        <title>Aestuariibacter litoralis strain KCTC 52945T.</title>
        <authorList>
            <person name="Li X."/>
            <person name="Salam N."/>
            <person name="Li J.-L."/>
            <person name="Chen Y.-M."/>
            <person name="Yang Z.-W."/>
            <person name="Zhang L.-Y."/>
            <person name="Han M.-X."/>
            <person name="Xiao M."/>
            <person name="Li W.-J."/>
        </authorList>
    </citation>
    <scope>NUCLEOTIDE SEQUENCE [LARGE SCALE GENOMIC DNA]</scope>
    <source>
        <strain evidence="13">KCTC 52945</strain>
    </source>
</reference>
<keyword evidence="4 9" id="KW-0963">Cytoplasm</keyword>
<dbReference type="GO" id="GO:0006260">
    <property type="term" value="P:DNA replication"/>
    <property type="evidence" value="ECO:0007669"/>
    <property type="project" value="UniProtKB-UniRule"/>
</dbReference>
<dbReference type="GO" id="GO:0009432">
    <property type="term" value="P:SOS response"/>
    <property type="evidence" value="ECO:0007669"/>
    <property type="project" value="UniProtKB-UniRule"/>
</dbReference>
<keyword evidence="9 10" id="KW-0227">DNA damage</keyword>
<dbReference type="InterPro" id="IPR042174">
    <property type="entry name" value="RecF_2"/>
</dbReference>
<comment type="similarity">
    <text evidence="2 9 10">Belongs to the RecF family.</text>
</comment>
<keyword evidence="6 9" id="KW-0547">Nucleotide-binding</keyword>
<protein>
    <recommendedName>
        <fullName evidence="3 9">DNA replication and repair protein RecF</fullName>
    </recommendedName>
</protein>
<evidence type="ECO:0000256" key="6">
    <source>
        <dbReference type="ARBA" id="ARBA00022741"/>
    </source>
</evidence>
<keyword evidence="5 9" id="KW-0235">DNA replication</keyword>
<dbReference type="Gene3D" id="1.20.1050.90">
    <property type="entry name" value="RecF/RecN/SMC, N-terminal domain"/>
    <property type="match status" value="1"/>
</dbReference>
<comment type="caution">
    <text evidence="12">The sequence shown here is derived from an EMBL/GenBank/DDBJ whole genome shotgun (WGS) entry which is preliminary data.</text>
</comment>
<dbReference type="GO" id="GO:0006302">
    <property type="term" value="P:double-strand break repair"/>
    <property type="evidence" value="ECO:0007669"/>
    <property type="project" value="TreeGrafter"/>
</dbReference>
<dbReference type="InterPro" id="IPR003395">
    <property type="entry name" value="RecF/RecN/SMC_N"/>
</dbReference>
<dbReference type="EMBL" id="QKVK01000005">
    <property type="protein sequence ID" value="PZF76667.1"/>
    <property type="molecule type" value="Genomic_DNA"/>
</dbReference>
<evidence type="ECO:0000256" key="3">
    <source>
        <dbReference type="ARBA" id="ARBA00020170"/>
    </source>
</evidence>
<keyword evidence="9 10" id="KW-0234">DNA repair</keyword>
<dbReference type="PANTHER" id="PTHR32182:SF0">
    <property type="entry name" value="DNA REPLICATION AND REPAIR PROTEIN RECF"/>
    <property type="match status" value="1"/>
</dbReference>
<evidence type="ECO:0000259" key="11">
    <source>
        <dbReference type="Pfam" id="PF02463"/>
    </source>
</evidence>
<dbReference type="PANTHER" id="PTHR32182">
    <property type="entry name" value="DNA REPLICATION AND REPAIR PROTEIN RECF"/>
    <property type="match status" value="1"/>
</dbReference>
<feature type="binding site" evidence="9">
    <location>
        <begin position="36"/>
        <end position="43"/>
    </location>
    <ligand>
        <name>ATP</name>
        <dbReference type="ChEBI" id="CHEBI:30616"/>
    </ligand>
</feature>
<sequence length="384" mass="41091">MTDSPILAIRRLTLTEFRNYPALRLETGAQLVALTGANGAGKTNILEAISLLSPGRGLRGVTFDELPRQGGSGSWAIAAEVEAEHGRVSLGTAWSGQADGGDGGGRQVVIDGEAQKGPGALGDTMRLLWLTPAQDRLFAGPASDRRRFLDRMVTAFDPEHAARITVFEKVMRERNLLLEEARPDPAWLSSLEAHMAEAAVAISAARLVGLEALETHIGEGRETSSFPWAEVAVAGEIEALVAQKPAVQVEDEYRRILRDSRGLDRAAGRTLRGPHRSDLEVVHGPKRMAAAHCSTGEQKALLIGLVLAQARAVKAGAGVPPLLLLDEVAAHLDRARRRSLIEALSALGSQSWMTGTDAVLFEAIGEMGQVFQVEDGRVSEAMED</sequence>
<dbReference type="AlphaFoldDB" id="A0A2W2BL79"/>
<accession>A0A2W2BL79</accession>
<dbReference type="SUPFAM" id="SSF52540">
    <property type="entry name" value="P-loop containing nucleoside triphosphate hydrolases"/>
    <property type="match status" value="1"/>
</dbReference>
<evidence type="ECO:0000256" key="10">
    <source>
        <dbReference type="RuleBase" id="RU000578"/>
    </source>
</evidence>
<gene>
    <name evidence="9" type="primary">recF</name>
    <name evidence="12" type="ORF">DK847_12815</name>
</gene>
<evidence type="ECO:0000256" key="8">
    <source>
        <dbReference type="ARBA" id="ARBA00023125"/>
    </source>
</evidence>
<proteinExistence type="inferred from homology"/>
<keyword evidence="13" id="KW-1185">Reference proteome</keyword>
<evidence type="ECO:0000256" key="2">
    <source>
        <dbReference type="ARBA" id="ARBA00008016"/>
    </source>
</evidence>
<evidence type="ECO:0000256" key="1">
    <source>
        <dbReference type="ARBA" id="ARBA00004496"/>
    </source>
</evidence>
<feature type="domain" description="RecF/RecN/SMC N-terminal" evidence="11">
    <location>
        <begin position="9"/>
        <end position="377"/>
    </location>
</feature>
<dbReference type="PROSITE" id="PS00617">
    <property type="entry name" value="RECF_1"/>
    <property type="match status" value="1"/>
</dbReference>